<gene>
    <name evidence="1" type="ORF">AS25_01820</name>
</gene>
<proteinExistence type="predicted"/>
<name>A0A0B0DCN5_9MICC</name>
<dbReference type="STRING" id="223184.AS25_01820"/>
<reference evidence="1 2" key="1">
    <citation type="submission" date="2014-09" db="EMBL/GenBank/DDBJ databases">
        <title>High-quality draft genome sequence of Kocuria marina SO9-6, an actinobacterium isolated from a copper mine.</title>
        <authorList>
            <person name="Castro D.B."/>
            <person name="Pereira L.B."/>
            <person name="Silva M.V."/>
            <person name="Silva B.P."/>
            <person name="Zanardi B.R."/>
            <person name="Carlos C."/>
            <person name="Belgini D.R."/>
            <person name="Limache E.G."/>
            <person name="Lacerda G.V."/>
            <person name="Nery M.B."/>
            <person name="Gomes M.B."/>
            <person name="Souza S."/>
            <person name="Silva T.M."/>
            <person name="Rodrigues V.D."/>
            <person name="Paulino L.C."/>
            <person name="Vicentini R."/>
            <person name="Ferraz L.F."/>
            <person name="Ottoboni L.M."/>
        </authorList>
    </citation>
    <scope>NUCLEOTIDE SEQUENCE [LARGE SCALE GENOMIC DNA]</scope>
    <source>
        <strain evidence="1 2">SO9-6</strain>
    </source>
</reference>
<dbReference type="eggNOG" id="COG2318">
    <property type="taxonomic scope" value="Bacteria"/>
</dbReference>
<protein>
    <submittedName>
        <fullName evidence="1">Mini-circle protein</fullName>
    </submittedName>
</protein>
<dbReference type="RefSeq" id="WP_035960801.1">
    <property type="nucleotide sequence ID" value="NZ_JBFCQG010000006.1"/>
</dbReference>
<sequence>MSSLTPEEDARPEPPQHADEVTTLMGFLDFLRATVAWKTDGLTSAELQRRPLPSTMTLGGLLKHLAFVEDYWFCYVLLGQEPCAPWNDIDWADDPDWDWNSAAANSPEELRSMWASAVETSREQWDRFAARTDHPLDGMVARSTAEDPDARWTRGDMNARWVLTHMIEEYARHCGHADLLRESIDGSVGE</sequence>
<dbReference type="AlphaFoldDB" id="A0A0B0DCN5"/>
<dbReference type="Gene3D" id="1.20.120.450">
    <property type="entry name" value="dinb family like domain"/>
    <property type="match status" value="1"/>
</dbReference>
<dbReference type="EMBL" id="JROM01000011">
    <property type="protein sequence ID" value="KHE75188.1"/>
    <property type="molecule type" value="Genomic_DNA"/>
</dbReference>
<evidence type="ECO:0000313" key="2">
    <source>
        <dbReference type="Proteomes" id="UP000030664"/>
    </source>
</evidence>
<accession>A0A0B0DCN5</accession>
<dbReference type="Pfam" id="PF04978">
    <property type="entry name" value="MST"/>
    <property type="match status" value="1"/>
</dbReference>
<evidence type="ECO:0000313" key="1">
    <source>
        <dbReference type="EMBL" id="KHE75188.1"/>
    </source>
</evidence>
<dbReference type="SUPFAM" id="SSF109854">
    <property type="entry name" value="DinB/YfiT-like putative metalloenzymes"/>
    <property type="match status" value="1"/>
</dbReference>
<dbReference type="InterPro" id="IPR007061">
    <property type="entry name" value="MST-like"/>
</dbReference>
<organism evidence="1 2">
    <name type="scientific">Kocuria marina</name>
    <dbReference type="NCBI Taxonomy" id="223184"/>
    <lineage>
        <taxon>Bacteria</taxon>
        <taxon>Bacillati</taxon>
        <taxon>Actinomycetota</taxon>
        <taxon>Actinomycetes</taxon>
        <taxon>Micrococcales</taxon>
        <taxon>Micrococcaceae</taxon>
        <taxon>Kocuria</taxon>
    </lineage>
</organism>
<comment type="caution">
    <text evidence="1">The sequence shown here is derived from an EMBL/GenBank/DDBJ whole genome shotgun (WGS) entry which is preliminary data.</text>
</comment>
<dbReference type="Proteomes" id="UP000030664">
    <property type="component" value="Unassembled WGS sequence"/>
</dbReference>
<dbReference type="InterPro" id="IPR034660">
    <property type="entry name" value="DinB/YfiT-like"/>
</dbReference>